<proteinExistence type="inferred from homology"/>
<evidence type="ECO:0000256" key="1">
    <source>
        <dbReference type="ARBA" id="ARBA00005534"/>
    </source>
</evidence>
<organism evidence="2">
    <name type="scientific">bioreactor metagenome</name>
    <dbReference type="NCBI Taxonomy" id="1076179"/>
    <lineage>
        <taxon>unclassified sequences</taxon>
        <taxon>metagenomes</taxon>
        <taxon>ecological metagenomes</taxon>
    </lineage>
</organism>
<comment type="caution">
    <text evidence="2">The sequence shown here is derived from an EMBL/GenBank/DDBJ whole genome shotgun (WGS) entry which is preliminary data.</text>
</comment>
<dbReference type="PIRSF" id="PIRSF004681">
    <property type="entry name" value="UCP004681"/>
    <property type="match status" value="1"/>
</dbReference>
<dbReference type="Gene3D" id="2.60.120.460">
    <property type="entry name" value="YjbQ-like"/>
    <property type="match status" value="1"/>
</dbReference>
<accession>A0A645FDI1</accession>
<evidence type="ECO:0008006" key="3">
    <source>
        <dbReference type="Google" id="ProtNLM"/>
    </source>
</evidence>
<dbReference type="SUPFAM" id="SSF111038">
    <property type="entry name" value="YjbQ-like"/>
    <property type="match status" value="1"/>
</dbReference>
<dbReference type="InterPro" id="IPR001602">
    <property type="entry name" value="UPF0047_YjbQ-like"/>
</dbReference>
<comment type="similarity">
    <text evidence="1">Belongs to the UPF0047 family.</text>
</comment>
<dbReference type="NCBIfam" id="TIGR00149">
    <property type="entry name" value="TIGR00149_YjbQ"/>
    <property type="match status" value="1"/>
</dbReference>
<evidence type="ECO:0000313" key="2">
    <source>
        <dbReference type="EMBL" id="MPN12458.1"/>
    </source>
</evidence>
<dbReference type="InterPro" id="IPR035917">
    <property type="entry name" value="YjbQ-like_sf"/>
</dbReference>
<name>A0A645FDI1_9ZZZZ</name>
<dbReference type="Pfam" id="PF01894">
    <property type="entry name" value="YjbQ"/>
    <property type="match status" value="1"/>
</dbReference>
<sequence>MPEITVVTNRDCELVDITNQINAVIPPGIKYGICHLFTPHTTAAITVNENVDPDVRYDILKKLDLLCPKTESFYRHSEGNSAAHLKASLIGVALALPIRNSRLRLGTWQGVYFCEFDGPRTRQVQIYFQAAEA</sequence>
<dbReference type="PANTHER" id="PTHR30615:SF8">
    <property type="entry name" value="UPF0047 PROTEIN C4A8.02C"/>
    <property type="match status" value="1"/>
</dbReference>
<protein>
    <recommendedName>
        <fullName evidence="3">Secondary thiamine-phosphate synthase enzyme</fullName>
    </recommendedName>
</protein>
<dbReference type="AlphaFoldDB" id="A0A645FDI1"/>
<gene>
    <name evidence="2" type="ORF">SDC9_159776</name>
</gene>
<dbReference type="EMBL" id="VSSQ01058809">
    <property type="protein sequence ID" value="MPN12458.1"/>
    <property type="molecule type" value="Genomic_DNA"/>
</dbReference>
<dbReference type="PANTHER" id="PTHR30615">
    <property type="entry name" value="UNCHARACTERIZED PROTEIN YJBQ-RELATED"/>
    <property type="match status" value="1"/>
</dbReference>
<reference evidence="2" key="1">
    <citation type="submission" date="2019-08" db="EMBL/GenBank/DDBJ databases">
        <authorList>
            <person name="Kucharzyk K."/>
            <person name="Murdoch R.W."/>
            <person name="Higgins S."/>
            <person name="Loffler F."/>
        </authorList>
    </citation>
    <scope>NUCLEOTIDE SEQUENCE</scope>
</reference>